<feature type="coiled-coil region" evidence="1">
    <location>
        <begin position="116"/>
        <end position="182"/>
    </location>
</feature>
<feature type="signal peptide" evidence="2">
    <location>
        <begin position="1"/>
        <end position="19"/>
    </location>
</feature>
<dbReference type="RefSeq" id="WP_090696602.1">
    <property type="nucleotide sequence ID" value="NZ_FOSP01000001.1"/>
</dbReference>
<proteinExistence type="predicted"/>
<accession>A0A1I3XI13</accession>
<gene>
    <name evidence="3" type="ORF">SAMN05216302_1001284</name>
</gene>
<evidence type="ECO:0000313" key="4">
    <source>
        <dbReference type="Proteomes" id="UP000199533"/>
    </source>
</evidence>
<keyword evidence="4" id="KW-1185">Reference proteome</keyword>
<sequence>MHKIISFAIILIFSQSTLASLQKCVDDAGMFHYYTHVMPPECQNKTTVEMNEHGVVIRTHAAENKPDIVETAKNKIDAQQQFEEKRRDAVLLNTYTSEEEIDWVLERNVEPIELAISGIEMRLNIAKNQLRILKQQADEAEKSGNPTLASIQQDMIPVKRNVTQLENELIKNHARISSLKEKFAIDRKRFQTLKGQKL</sequence>
<evidence type="ECO:0008006" key="5">
    <source>
        <dbReference type="Google" id="ProtNLM"/>
    </source>
</evidence>
<feature type="chain" id="PRO_5011750636" description="DUF4124 domain-containing protein" evidence="2">
    <location>
        <begin position="20"/>
        <end position="198"/>
    </location>
</feature>
<dbReference type="OrthoDB" id="7064973at2"/>
<evidence type="ECO:0000256" key="1">
    <source>
        <dbReference type="SAM" id="Coils"/>
    </source>
</evidence>
<name>A0A1I3XI13_9PROT</name>
<dbReference type="EMBL" id="FOSP01000001">
    <property type="protein sequence ID" value="SFK18706.1"/>
    <property type="molecule type" value="Genomic_DNA"/>
</dbReference>
<evidence type="ECO:0000256" key="2">
    <source>
        <dbReference type="SAM" id="SignalP"/>
    </source>
</evidence>
<dbReference type="Proteomes" id="UP000199533">
    <property type="component" value="Unassembled WGS sequence"/>
</dbReference>
<evidence type="ECO:0000313" key="3">
    <source>
        <dbReference type="EMBL" id="SFK18706.1"/>
    </source>
</evidence>
<organism evidence="3 4">
    <name type="scientific">Nitrosomonas aestuarii</name>
    <dbReference type="NCBI Taxonomy" id="52441"/>
    <lineage>
        <taxon>Bacteria</taxon>
        <taxon>Pseudomonadati</taxon>
        <taxon>Pseudomonadota</taxon>
        <taxon>Betaproteobacteria</taxon>
        <taxon>Nitrosomonadales</taxon>
        <taxon>Nitrosomonadaceae</taxon>
        <taxon>Nitrosomonas</taxon>
    </lineage>
</organism>
<keyword evidence="1" id="KW-0175">Coiled coil</keyword>
<dbReference type="STRING" id="52441.SAMN05216302_1001284"/>
<dbReference type="AlphaFoldDB" id="A0A1I3XI13"/>
<keyword evidence="2" id="KW-0732">Signal</keyword>
<reference evidence="4" key="1">
    <citation type="submission" date="2016-10" db="EMBL/GenBank/DDBJ databases">
        <authorList>
            <person name="Varghese N."/>
            <person name="Submissions S."/>
        </authorList>
    </citation>
    <scope>NUCLEOTIDE SEQUENCE [LARGE SCALE GENOMIC DNA]</scope>
    <source>
        <strain evidence="4">Nm69</strain>
    </source>
</reference>
<protein>
    <recommendedName>
        <fullName evidence="5">DUF4124 domain-containing protein</fullName>
    </recommendedName>
</protein>